<dbReference type="EMBL" id="JANEYF010000953">
    <property type="protein sequence ID" value="KAJ8966693.1"/>
    <property type="molecule type" value="Genomic_DNA"/>
</dbReference>
<dbReference type="AlphaFoldDB" id="A0AAV8ZNU7"/>
<reference evidence="1" key="1">
    <citation type="journal article" date="2023" name="Insect Mol. Biol.">
        <title>Genome sequencing provides insights into the evolution of gene families encoding plant cell wall-degrading enzymes in longhorned beetles.</title>
        <authorList>
            <person name="Shin N.R."/>
            <person name="Okamura Y."/>
            <person name="Kirsch R."/>
            <person name="Pauchet Y."/>
        </authorList>
    </citation>
    <scope>NUCLEOTIDE SEQUENCE</scope>
    <source>
        <strain evidence="1">RBIC_L_NR</strain>
    </source>
</reference>
<protein>
    <submittedName>
        <fullName evidence="1">Uncharacterized protein</fullName>
    </submittedName>
</protein>
<dbReference type="Proteomes" id="UP001162156">
    <property type="component" value="Unassembled WGS sequence"/>
</dbReference>
<organism evidence="1 2">
    <name type="scientific">Rhamnusium bicolor</name>
    <dbReference type="NCBI Taxonomy" id="1586634"/>
    <lineage>
        <taxon>Eukaryota</taxon>
        <taxon>Metazoa</taxon>
        <taxon>Ecdysozoa</taxon>
        <taxon>Arthropoda</taxon>
        <taxon>Hexapoda</taxon>
        <taxon>Insecta</taxon>
        <taxon>Pterygota</taxon>
        <taxon>Neoptera</taxon>
        <taxon>Endopterygota</taxon>
        <taxon>Coleoptera</taxon>
        <taxon>Polyphaga</taxon>
        <taxon>Cucujiformia</taxon>
        <taxon>Chrysomeloidea</taxon>
        <taxon>Cerambycidae</taxon>
        <taxon>Lepturinae</taxon>
        <taxon>Rhagiini</taxon>
        <taxon>Rhamnusium</taxon>
    </lineage>
</organism>
<evidence type="ECO:0000313" key="1">
    <source>
        <dbReference type="EMBL" id="KAJ8966693.1"/>
    </source>
</evidence>
<comment type="caution">
    <text evidence="1">The sequence shown here is derived from an EMBL/GenBank/DDBJ whole genome shotgun (WGS) entry which is preliminary data.</text>
</comment>
<name>A0AAV8ZNU7_9CUCU</name>
<gene>
    <name evidence="1" type="ORF">NQ314_003371</name>
</gene>
<proteinExistence type="predicted"/>
<sequence length="139" mass="15304">MIESPEITELIQGTFRMLNWKIYISLIVSKKMNLPTVLLLSFVTIVVGKFICSNSDCHECIENACNLTCQGEDCSTCPNGDCCNGENCNVCLASICCSTAKCNQCVNDNRELCNEETASELCDSLIPEKCGIHFDKQVS</sequence>
<accession>A0AAV8ZNU7</accession>
<evidence type="ECO:0000313" key="2">
    <source>
        <dbReference type="Proteomes" id="UP001162156"/>
    </source>
</evidence>
<keyword evidence="2" id="KW-1185">Reference proteome</keyword>